<dbReference type="InterPro" id="IPR004360">
    <property type="entry name" value="Glyas_Fos-R_dOase_dom"/>
</dbReference>
<evidence type="ECO:0000313" key="3">
    <source>
        <dbReference type="Proteomes" id="UP000033489"/>
    </source>
</evidence>
<dbReference type="Pfam" id="PF00903">
    <property type="entry name" value="Glyoxalase"/>
    <property type="match status" value="1"/>
</dbReference>
<dbReference type="PANTHER" id="PTHR43279:SF1">
    <property type="entry name" value="CATECHOL-2,3-DIOXYGENASE"/>
    <property type="match status" value="1"/>
</dbReference>
<dbReference type="GO" id="GO:0018577">
    <property type="term" value="F:catechol 2,3-dioxygenase activity"/>
    <property type="evidence" value="ECO:0007669"/>
    <property type="project" value="UniProtKB-EC"/>
</dbReference>
<evidence type="ECO:0000313" key="2">
    <source>
        <dbReference type="EMBL" id="KJQ77979.1"/>
    </source>
</evidence>
<dbReference type="CDD" id="cd16359">
    <property type="entry name" value="VOC_BsCatE_like_C"/>
    <property type="match status" value="1"/>
</dbReference>
<proteinExistence type="predicted"/>
<keyword evidence="2" id="KW-0223">Dioxygenase</keyword>
<dbReference type="InterPro" id="IPR037523">
    <property type="entry name" value="VOC_core"/>
</dbReference>
<dbReference type="InterPro" id="IPR029068">
    <property type="entry name" value="Glyas_Bleomycin-R_OHBP_Dase"/>
</dbReference>
<name>A0A0F2E6F5_9STRE</name>
<dbReference type="Gene3D" id="3.10.180.10">
    <property type="entry name" value="2,3-Dihydroxybiphenyl 1,2-Dioxygenase, domain 1"/>
    <property type="match status" value="2"/>
</dbReference>
<dbReference type="PATRIC" id="fig|28037.216.peg.371"/>
<feature type="domain" description="VOC" evidence="1">
    <location>
        <begin position="10"/>
        <end position="125"/>
    </location>
</feature>
<protein>
    <submittedName>
        <fullName evidence="2">Catechol-2,3-dioxygenase</fullName>
        <ecNumber evidence="2">1.13.11.2</ecNumber>
    </submittedName>
</protein>
<dbReference type="RefSeq" id="WP_045613674.1">
    <property type="nucleotide sequence ID" value="NZ_JASHGR010000007.1"/>
</dbReference>
<dbReference type="SUPFAM" id="SSF54593">
    <property type="entry name" value="Glyoxalase/Bleomycin resistance protein/Dihydroxybiphenyl dioxygenase"/>
    <property type="match status" value="2"/>
</dbReference>
<organism evidence="2 3">
    <name type="scientific">Streptococcus infantis</name>
    <dbReference type="NCBI Taxonomy" id="68892"/>
    <lineage>
        <taxon>Bacteria</taxon>
        <taxon>Bacillati</taxon>
        <taxon>Bacillota</taxon>
        <taxon>Bacilli</taxon>
        <taxon>Lactobacillales</taxon>
        <taxon>Streptococcaceae</taxon>
        <taxon>Streptococcus</taxon>
    </lineage>
</organism>
<reference evidence="2 3" key="1">
    <citation type="submission" date="2015-02" db="EMBL/GenBank/DDBJ databases">
        <title>Evolution of amylase-binding proteins of oral streptococcal species.</title>
        <authorList>
            <person name="Haase E.M."/>
        </authorList>
    </citation>
    <scope>NUCLEOTIDE SEQUENCE [LARGE SCALE GENOMIC DNA]</scope>
    <source>
        <strain evidence="2 3">UC921A</strain>
    </source>
</reference>
<dbReference type="AlphaFoldDB" id="A0A0F2E6F5"/>
<evidence type="ECO:0000259" key="1">
    <source>
        <dbReference type="PROSITE" id="PS51819"/>
    </source>
</evidence>
<dbReference type="Proteomes" id="UP000033489">
    <property type="component" value="Unassembled WGS sequence"/>
</dbReference>
<dbReference type="OrthoDB" id="9792626at2"/>
<dbReference type="EMBL" id="JYGT01000005">
    <property type="protein sequence ID" value="KJQ77979.1"/>
    <property type="molecule type" value="Genomic_DNA"/>
</dbReference>
<dbReference type="EC" id="1.13.11.2" evidence="2"/>
<dbReference type="PANTHER" id="PTHR43279">
    <property type="entry name" value="CATECHOL-2,3-DIOXYGENASE"/>
    <property type="match status" value="1"/>
</dbReference>
<accession>A0A0F2E6F5</accession>
<dbReference type="PROSITE" id="PS51819">
    <property type="entry name" value="VOC"/>
    <property type="match status" value="1"/>
</dbReference>
<gene>
    <name evidence="2" type="primary">catE</name>
    <name evidence="2" type="ORF">TZ94_00391</name>
</gene>
<keyword evidence="2" id="KW-0560">Oxidoreductase</keyword>
<sequence length="287" mass="32281">MVYEYNSRIHLAEVALNVKDLESQTAFYHQLLGLEIVHQSEEEVLLGAGEKPLVKLIQTENTGNPKQSYGLYHMALLLPTREDLANVFKHLLDLKIPLVGGADHGYSEAIYLENLEGNGIELYRDKPMTDWDIREDGRIIGVTEELSAQDIYQLGKEIEPFAIAGGTRMGHVHLSVKNSREASAFYQESLGLEDKFTIPHASWIASGDYHHHLAVNEWGGKNLAPREQGMAGLAYYVVEVENKEYLVNLFAQAQDRHGQLQWISSSEFSITDKDGLVTHVRVGARRL</sequence>
<comment type="caution">
    <text evidence="2">The sequence shown here is derived from an EMBL/GenBank/DDBJ whole genome shotgun (WGS) entry which is preliminary data.</text>
</comment>